<proteinExistence type="predicted"/>
<dbReference type="Pfam" id="PF14332">
    <property type="entry name" value="DUF4388"/>
    <property type="match status" value="1"/>
</dbReference>
<dbReference type="Proteomes" id="UP000813215">
    <property type="component" value="Unassembled WGS sequence"/>
</dbReference>
<evidence type="ECO:0000259" key="1">
    <source>
        <dbReference type="Pfam" id="PF14332"/>
    </source>
</evidence>
<protein>
    <submittedName>
        <fullName evidence="2">DUF4388 domain-containing protein</fullName>
    </submittedName>
</protein>
<organism evidence="2 3">
    <name type="scientific">Pelatocladus maniniholoensis HA4357-MV3</name>
    <dbReference type="NCBI Taxonomy" id="1117104"/>
    <lineage>
        <taxon>Bacteria</taxon>
        <taxon>Bacillati</taxon>
        <taxon>Cyanobacteriota</taxon>
        <taxon>Cyanophyceae</taxon>
        <taxon>Nostocales</taxon>
        <taxon>Nostocaceae</taxon>
        <taxon>Pelatocladus</taxon>
    </lineage>
</organism>
<evidence type="ECO:0000313" key="3">
    <source>
        <dbReference type="Proteomes" id="UP000813215"/>
    </source>
</evidence>
<reference evidence="2" key="2">
    <citation type="journal article" date="2022" name="Microbiol. Resour. Announc.">
        <title>Metagenome Sequencing to Explore Phylogenomics of Terrestrial Cyanobacteria.</title>
        <authorList>
            <person name="Ward R.D."/>
            <person name="Stajich J.E."/>
            <person name="Johansen J.R."/>
            <person name="Huntemann M."/>
            <person name="Clum A."/>
            <person name="Foster B."/>
            <person name="Foster B."/>
            <person name="Roux S."/>
            <person name="Palaniappan K."/>
            <person name="Varghese N."/>
            <person name="Mukherjee S."/>
            <person name="Reddy T.B.K."/>
            <person name="Daum C."/>
            <person name="Copeland A."/>
            <person name="Chen I.A."/>
            <person name="Ivanova N.N."/>
            <person name="Kyrpides N.C."/>
            <person name="Shapiro N."/>
            <person name="Eloe-Fadrosh E.A."/>
            <person name="Pietrasiak N."/>
        </authorList>
    </citation>
    <scope>NUCLEOTIDE SEQUENCE</scope>
    <source>
        <strain evidence="2">HA4357-MV3</strain>
    </source>
</reference>
<name>A0A9E3H8F4_9NOST</name>
<evidence type="ECO:0000313" key="2">
    <source>
        <dbReference type="EMBL" id="MBW4432865.1"/>
    </source>
</evidence>
<feature type="domain" description="PatA-like N-terminal" evidence="1">
    <location>
        <begin position="7"/>
        <end position="166"/>
    </location>
</feature>
<dbReference type="EMBL" id="JAHHHW010000094">
    <property type="protein sequence ID" value="MBW4432865.1"/>
    <property type="molecule type" value="Genomic_DNA"/>
</dbReference>
<comment type="caution">
    <text evidence="2">The sequence shown here is derived from an EMBL/GenBank/DDBJ whole genome shotgun (WGS) entry which is preliminary data.</text>
</comment>
<accession>A0A9E3H8F4</accession>
<gene>
    <name evidence="2" type="ORF">KME28_14335</name>
</gene>
<reference evidence="2" key="1">
    <citation type="submission" date="2021-05" db="EMBL/GenBank/DDBJ databases">
        <authorList>
            <person name="Pietrasiak N."/>
            <person name="Ward R."/>
            <person name="Stajich J.E."/>
            <person name="Kurbessoian T."/>
        </authorList>
    </citation>
    <scope>NUCLEOTIDE SEQUENCE</scope>
    <source>
        <strain evidence="2">HA4357-MV3</strain>
    </source>
</reference>
<sequence length="294" mass="32689">MSLHSFLTDFSLAELFQIVDQGRKSGCLVVCNLLYDPASVGQSRYYFIWFRKGCIVAAANCLNGEGLMSQIKQRKWIKPQIIDEYYAIAPATIPFGLHLKTAGVLNAEQLNLLFASQLRQIRELFEIQKGVFRLDSKATIPGKEMTGLSLSAIEVALMALRTLKNWDILADALPDINSAICSITQNKPNIHLKPLEWQVWEFANGTISLGAIANHLNQLPSLVQQAAFRLKIAGLIEEIPLETSIPELNDYPLNVNSVDSSVLLSQKSPESEMTTLSTSFLHNLVGYLKNKVEV</sequence>
<dbReference type="AlphaFoldDB" id="A0A9E3H8F4"/>
<dbReference type="InterPro" id="IPR025497">
    <property type="entry name" value="PatA-like_N"/>
</dbReference>